<feature type="transmembrane region" description="Helical" evidence="2">
    <location>
        <begin position="86"/>
        <end position="112"/>
    </location>
</feature>
<sequence>MSATQIRSEAPIISILPSLVGAGAGAQAPTELSEVRRGYPRDMNRSEPLDHLEHLDKELVEELAQVARVTIREELREQTRKQRRTAVLYGASGAAALYAGGAVVVAVGLALAIGLPGWAAALITGALMAAVAFALRASAHSSSSEHHPRPPHRVVGGTPPVAPPGGLGMPYPPIPKNPPETPADLDDPRR</sequence>
<protein>
    <recommendedName>
        <fullName evidence="5">Superfamily III holin-X</fullName>
    </recommendedName>
</protein>
<feature type="region of interest" description="Disordered" evidence="1">
    <location>
        <begin position="142"/>
        <end position="190"/>
    </location>
</feature>
<organism evidence="3 4">
    <name type="scientific">Streptomyces graminearus</name>
    <dbReference type="NCBI Taxonomy" id="284030"/>
    <lineage>
        <taxon>Bacteria</taxon>
        <taxon>Bacillati</taxon>
        <taxon>Actinomycetota</taxon>
        <taxon>Actinomycetes</taxon>
        <taxon>Kitasatosporales</taxon>
        <taxon>Streptomycetaceae</taxon>
        <taxon>Streptomyces</taxon>
    </lineage>
</organism>
<proteinExistence type="predicted"/>
<feature type="transmembrane region" description="Helical" evidence="2">
    <location>
        <begin position="118"/>
        <end position="139"/>
    </location>
</feature>
<gene>
    <name evidence="3" type="ORF">GCM10010422_64710</name>
</gene>
<dbReference type="EMBL" id="BAAATL010000034">
    <property type="protein sequence ID" value="GAA2505134.1"/>
    <property type="molecule type" value="Genomic_DNA"/>
</dbReference>
<evidence type="ECO:0000313" key="4">
    <source>
        <dbReference type="Proteomes" id="UP001501721"/>
    </source>
</evidence>
<keyword evidence="2" id="KW-0472">Membrane</keyword>
<keyword evidence="2" id="KW-1133">Transmembrane helix</keyword>
<accession>A0ABP5ZV89</accession>
<dbReference type="Pfam" id="PF07332">
    <property type="entry name" value="Phage_holin_3_6"/>
    <property type="match status" value="1"/>
</dbReference>
<evidence type="ECO:0000256" key="2">
    <source>
        <dbReference type="SAM" id="Phobius"/>
    </source>
</evidence>
<evidence type="ECO:0008006" key="5">
    <source>
        <dbReference type="Google" id="ProtNLM"/>
    </source>
</evidence>
<feature type="compositionally biased region" description="Pro residues" evidence="1">
    <location>
        <begin position="170"/>
        <end position="181"/>
    </location>
</feature>
<keyword evidence="2" id="KW-0812">Transmembrane</keyword>
<comment type="caution">
    <text evidence="3">The sequence shown here is derived from an EMBL/GenBank/DDBJ whole genome shotgun (WGS) entry which is preliminary data.</text>
</comment>
<evidence type="ECO:0000313" key="3">
    <source>
        <dbReference type="EMBL" id="GAA2505134.1"/>
    </source>
</evidence>
<name>A0ABP5ZV89_9ACTN</name>
<dbReference type="InterPro" id="IPR009937">
    <property type="entry name" value="Phage_holin_3_6"/>
</dbReference>
<reference evidence="4" key="1">
    <citation type="journal article" date="2019" name="Int. J. Syst. Evol. Microbiol.">
        <title>The Global Catalogue of Microorganisms (GCM) 10K type strain sequencing project: providing services to taxonomists for standard genome sequencing and annotation.</title>
        <authorList>
            <consortium name="The Broad Institute Genomics Platform"/>
            <consortium name="The Broad Institute Genome Sequencing Center for Infectious Disease"/>
            <person name="Wu L."/>
            <person name="Ma J."/>
        </authorList>
    </citation>
    <scope>NUCLEOTIDE SEQUENCE [LARGE SCALE GENOMIC DNA]</scope>
    <source>
        <strain evidence="4">JCM 6923</strain>
    </source>
</reference>
<dbReference type="Proteomes" id="UP001501721">
    <property type="component" value="Unassembled WGS sequence"/>
</dbReference>
<keyword evidence="4" id="KW-1185">Reference proteome</keyword>
<evidence type="ECO:0000256" key="1">
    <source>
        <dbReference type="SAM" id="MobiDB-lite"/>
    </source>
</evidence>